<dbReference type="EMBL" id="JACGWZ010000001">
    <property type="protein sequence ID" value="MBA8824210.1"/>
    <property type="molecule type" value="Genomic_DNA"/>
</dbReference>
<evidence type="ECO:0000313" key="10">
    <source>
        <dbReference type="Proteomes" id="UP000569329"/>
    </source>
</evidence>
<feature type="domain" description="Enoyl reductase (ER)" evidence="8">
    <location>
        <begin position="10"/>
        <end position="349"/>
    </location>
</feature>
<dbReference type="PANTHER" id="PTHR43161:SF23">
    <property type="entry name" value="(R,R)-BUTANEDIOL DEHYDROGENASE-RELATED"/>
    <property type="match status" value="1"/>
</dbReference>
<comment type="caution">
    <text evidence="9">The sequence shown here is derived from an EMBL/GenBank/DDBJ whole genome shotgun (WGS) entry which is preliminary data.</text>
</comment>
<dbReference type="RefSeq" id="WP_182543345.1">
    <property type="nucleotide sequence ID" value="NZ_JACGWZ010000001.1"/>
</dbReference>
<dbReference type="Pfam" id="PF08240">
    <property type="entry name" value="ADH_N"/>
    <property type="match status" value="1"/>
</dbReference>
<proteinExistence type="inferred from homology"/>
<comment type="similarity">
    <text evidence="2 7">Belongs to the zinc-containing alcohol dehydrogenase family.</text>
</comment>
<dbReference type="InterPro" id="IPR036291">
    <property type="entry name" value="NAD(P)-bd_dom_sf"/>
</dbReference>
<dbReference type="InterPro" id="IPR013154">
    <property type="entry name" value="ADH-like_N"/>
</dbReference>
<dbReference type="InterPro" id="IPR020843">
    <property type="entry name" value="ER"/>
</dbReference>
<dbReference type="EC" id="1.1.1.-" evidence="9"/>
<dbReference type="Proteomes" id="UP000569329">
    <property type="component" value="Unassembled WGS sequence"/>
</dbReference>
<dbReference type="SUPFAM" id="SSF51735">
    <property type="entry name" value="NAD(P)-binding Rossmann-fold domains"/>
    <property type="match status" value="1"/>
</dbReference>
<evidence type="ECO:0000256" key="7">
    <source>
        <dbReference type="RuleBase" id="RU361277"/>
    </source>
</evidence>
<evidence type="ECO:0000256" key="4">
    <source>
        <dbReference type="ARBA" id="ARBA00022833"/>
    </source>
</evidence>
<sequence length="351" mass="37429">MKAVRFHAQGDLRVEDLDEPTVGPGEVKLKVEWCGLCGTDLHEYTAGPIFVPTRDAPHAVTGESAPVVLGHEFSGRVVECGEEVARVSRGDNVAVEPLVRDNTCNACQRGLYNVCDNVGFHGLSGGGGGLSEYTVVPEFMVHRLPDGMSTEIGALIEPIAVGWHAVQQANFRAGQTALVVGAGPIGLVTVLALEAAGARWVAVSEMADARKKKAEQFGADLVLDPQEDDVAAKVHELTGGGVDAAFECTGKKSTLETAVHSARRHGVVCNVAIWEQPTELRMNDLVFTEVALTSSLAYAHDFPAVLAAVQDGRIDASQLITARIDLEDVVRGGFEELVDNKDQHVKILVRP</sequence>
<dbReference type="InterPro" id="IPR002328">
    <property type="entry name" value="ADH_Zn_CS"/>
</dbReference>
<dbReference type="AlphaFoldDB" id="A0A839DTE8"/>
<dbReference type="InterPro" id="IPR011032">
    <property type="entry name" value="GroES-like_sf"/>
</dbReference>
<dbReference type="GO" id="GO:0052587">
    <property type="term" value="F:diacetyl reductase ((R)-acetoin forming) (NAD+) activity"/>
    <property type="evidence" value="ECO:0007669"/>
    <property type="project" value="UniProtKB-EC"/>
</dbReference>
<dbReference type="Gene3D" id="3.40.50.720">
    <property type="entry name" value="NAD(P)-binding Rossmann-like Domain"/>
    <property type="match status" value="1"/>
</dbReference>
<evidence type="ECO:0000256" key="2">
    <source>
        <dbReference type="ARBA" id="ARBA00008072"/>
    </source>
</evidence>
<dbReference type="SUPFAM" id="SSF50129">
    <property type="entry name" value="GroES-like"/>
    <property type="match status" value="1"/>
</dbReference>
<dbReference type="InterPro" id="IPR013149">
    <property type="entry name" value="ADH-like_C"/>
</dbReference>
<dbReference type="PANTHER" id="PTHR43161">
    <property type="entry name" value="SORBITOL DEHYDROGENASE"/>
    <property type="match status" value="1"/>
</dbReference>
<evidence type="ECO:0000256" key="5">
    <source>
        <dbReference type="ARBA" id="ARBA00023002"/>
    </source>
</evidence>
<dbReference type="SMART" id="SM00829">
    <property type="entry name" value="PKS_ER"/>
    <property type="match status" value="1"/>
</dbReference>
<keyword evidence="4 7" id="KW-0862">Zinc</keyword>
<keyword evidence="10" id="KW-1185">Reference proteome</keyword>
<keyword evidence="5 9" id="KW-0560">Oxidoreductase</keyword>
<protein>
    <submittedName>
        <fullName evidence="9">(R,R)-butanediol dehydrogenase/meso-butanediol dehydrogenase/diacetyl reductase</fullName>
        <ecNumber evidence="9">1.1.1.-</ecNumber>
        <ecNumber evidence="9">1.1.1.303</ecNumber>
        <ecNumber evidence="9">1.1.1.4</ecNumber>
    </submittedName>
</protein>
<comment type="cofactor">
    <cofactor evidence="1 7">
        <name>Zn(2+)</name>
        <dbReference type="ChEBI" id="CHEBI:29105"/>
    </cofactor>
</comment>
<reference evidence="9 10" key="1">
    <citation type="submission" date="2020-07" db="EMBL/GenBank/DDBJ databases">
        <title>Sequencing the genomes of 1000 actinobacteria strains.</title>
        <authorList>
            <person name="Klenk H.-P."/>
        </authorList>
    </citation>
    <scope>NUCLEOTIDE SEQUENCE [LARGE SCALE GENOMIC DNA]</scope>
    <source>
        <strain evidence="9 10">DSM 45975</strain>
    </source>
</reference>
<evidence type="ECO:0000256" key="1">
    <source>
        <dbReference type="ARBA" id="ARBA00001947"/>
    </source>
</evidence>
<keyword evidence="6" id="KW-0520">NAD</keyword>
<dbReference type="GO" id="GO:0000721">
    <property type="term" value="F:(R,R)-butanediol dehydrogenase activity"/>
    <property type="evidence" value="ECO:0007669"/>
    <property type="project" value="UniProtKB-EC"/>
</dbReference>
<dbReference type="GO" id="GO:0034079">
    <property type="term" value="P:butanediol biosynthetic process"/>
    <property type="evidence" value="ECO:0007669"/>
    <property type="project" value="TreeGrafter"/>
</dbReference>
<gene>
    <name evidence="9" type="ORF">FHX42_001539</name>
</gene>
<dbReference type="GO" id="GO:0008270">
    <property type="term" value="F:zinc ion binding"/>
    <property type="evidence" value="ECO:0007669"/>
    <property type="project" value="InterPro"/>
</dbReference>
<evidence type="ECO:0000313" key="9">
    <source>
        <dbReference type="EMBL" id="MBA8824210.1"/>
    </source>
</evidence>
<dbReference type="GO" id="GO:0005737">
    <property type="term" value="C:cytoplasm"/>
    <property type="evidence" value="ECO:0007669"/>
    <property type="project" value="TreeGrafter"/>
</dbReference>
<evidence type="ECO:0000259" key="8">
    <source>
        <dbReference type="SMART" id="SM00829"/>
    </source>
</evidence>
<dbReference type="PROSITE" id="PS00059">
    <property type="entry name" value="ADH_ZINC"/>
    <property type="match status" value="1"/>
</dbReference>
<dbReference type="Pfam" id="PF00107">
    <property type="entry name" value="ADH_zinc_N"/>
    <property type="match status" value="1"/>
</dbReference>
<dbReference type="FunFam" id="3.40.50.720:FF:000068">
    <property type="entry name" value="Sorbitol dehydrogenase"/>
    <property type="match status" value="1"/>
</dbReference>
<organism evidence="9 10">
    <name type="scientific">Halosaccharopolyspora lacisalsi</name>
    <dbReference type="NCBI Taxonomy" id="1000566"/>
    <lineage>
        <taxon>Bacteria</taxon>
        <taxon>Bacillati</taxon>
        <taxon>Actinomycetota</taxon>
        <taxon>Actinomycetes</taxon>
        <taxon>Pseudonocardiales</taxon>
        <taxon>Pseudonocardiaceae</taxon>
        <taxon>Halosaccharopolyspora</taxon>
    </lineage>
</organism>
<dbReference type="CDD" id="cd08233">
    <property type="entry name" value="butanediol_DH_like"/>
    <property type="match status" value="1"/>
</dbReference>
<evidence type="ECO:0000256" key="3">
    <source>
        <dbReference type="ARBA" id="ARBA00022723"/>
    </source>
</evidence>
<dbReference type="EC" id="1.1.1.303" evidence="9"/>
<name>A0A839DTE8_9PSEU</name>
<evidence type="ECO:0000256" key="6">
    <source>
        <dbReference type="ARBA" id="ARBA00023027"/>
    </source>
</evidence>
<keyword evidence="3 7" id="KW-0479">Metal-binding</keyword>
<dbReference type="Gene3D" id="3.90.180.10">
    <property type="entry name" value="Medium-chain alcohol dehydrogenases, catalytic domain"/>
    <property type="match status" value="1"/>
</dbReference>
<dbReference type="EC" id="1.1.1.4" evidence="9"/>
<accession>A0A839DTE8</accession>